<keyword evidence="9" id="KW-0325">Glycoprotein</keyword>
<sequence>MVDVGEMSMVLLAQVESQFDLVMIAEYMEVSLVLLKELMCWSLDDVTFFTLNARSAASHAKLTAWERRRISELNSADGLLYDHFLRRFRLHVQDFGAARMHHEVEALLRRNAELYRQCIKVVLPPAKPDGAYNDVRYQLHDDLGDLGPLCRLITVHELDFTAQLRDQQARRLKVLSQLDDLFQVHDDDRQSPAPLASR</sequence>
<evidence type="ECO:0000313" key="10">
    <source>
        <dbReference type="EMBL" id="KAJ8881557.1"/>
    </source>
</evidence>
<dbReference type="PANTHER" id="PTHR14647">
    <property type="entry name" value="GALACTOSE-3-O-SULFOTRANSFERASE"/>
    <property type="match status" value="1"/>
</dbReference>
<evidence type="ECO:0000256" key="7">
    <source>
        <dbReference type="ARBA" id="ARBA00023034"/>
    </source>
</evidence>
<keyword evidence="11" id="KW-1185">Reference proteome</keyword>
<proteinExistence type="inferred from homology"/>
<dbReference type="Proteomes" id="UP001159363">
    <property type="component" value="Chromosome 5"/>
</dbReference>
<dbReference type="Pfam" id="PF06990">
    <property type="entry name" value="Gal-3-0_sulfotr"/>
    <property type="match status" value="1"/>
</dbReference>
<evidence type="ECO:0000256" key="8">
    <source>
        <dbReference type="ARBA" id="ARBA00023136"/>
    </source>
</evidence>
<evidence type="ECO:0000313" key="11">
    <source>
        <dbReference type="Proteomes" id="UP001159363"/>
    </source>
</evidence>
<evidence type="ECO:0000256" key="2">
    <source>
        <dbReference type="ARBA" id="ARBA00008124"/>
    </source>
</evidence>
<evidence type="ECO:0000256" key="1">
    <source>
        <dbReference type="ARBA" id="ARBA00004323"/>
    </source>
</evidence>
<dbReference type="PANTHER" id="PTHR14647:SF87">
    <property type="entry name" value="PUTATIVE-RELATED"/>
    <property type="match status" value="1"/>
</dbReference>
<name>A0ABQ9HBA4_9NEOP</name>
<keyword evidence="4" id="KW-0812">Transmembrane</keyword>
<comment type="subcellular location">
    <subcellularLocation>
        <location evidence="1">Golgi apparatus membrane</location>
        <topology evidence="1">Single-pass type II membrane protein</topology>
    </subcellularLocation>
</comment>
<dbReference type="Gene3D" id="3.40.50.300">
    <property type="entry name" value="P-loop containing nucleotide triphosphate hydrolases"/>
    <property type="match status" value="1"/>
</dbReference>
<evidence type="ECO:0000256" key="6">
    <source>
        <dbReference type="ARBA" id="ARBA00022989"/>
    </source>
</evidence>
<keyword evidence="3" id="KW-0808">Transferase</keyword>
<evidence type="ECO:0000256" key="3">
    <source>
        <dbReference type="ARBA" id="ARBA00022679"/>
    </source>
</evidence>
<keyword evidence="5" id="KW-0735">Signal-anchor</keyword>
<evidence type="ECO:0000256" key="9">
    <source>
        <dbReference type="ARBA" id="ARBA00023180"/>
    </source>
</evidence>
<keyword evidence="7" id="KW-0333">Golgi apparatus</keyword>
<dbReference type="InterPro" id="IPR009729">
    <property type="entry name" value="Gal-3-0_sulfotransfrase"/>
</dbReference>
<keyword evidence="8" id="KW-0472">Membrane</keyword>
<comment type="similarity">
    <text evidence="2">Belongs to the galactose-3-O-sulfotransferase family.</text>
</comment>
<comment type="caution">
    <text evidence="10">The sequence shown here is derived from an EMBL/GenBank/DDBJ whole genome shotgun (WGS) entry which is preliminary data.</text>
</comment>
<keyword evidence="6" id="KW-1133">Transmembrane helix</keyword>
<evidence type="ECO:0000256" key="5">
    <source>
        <dbReference type="ARBA" id="ARBA00022968"/>
    </source>
</evidence>
<protein>
    <submittedName>
        <fullName evidence="10">Uncharacterized protein</fullName>
    </submittedName>
</protein>
<organism evidence="10 11">
    <name type="scientific">Dryococelus australis</name>
    <dbReference type="NCBI Taxonomy" id="614101"/>
    <lineage>
        <taxon>Eukaryota</taxon>
        <taxon>Metazoa</taxon>
        <taxon>Ecdysozoa</taxon>
        <taxon>Arthropoda</taxon>
        <taxon>Hexapoda</taxon>
        <taxon>Insecta</taxon>
        <taxon>Pterygota</taxon>
        <taxon>Neoptera</taxon>
        <taxon>Polyneoptera</taxon>
        <taxon>Phasmatodea</taxon>
        <taxon>Verophasmatodea</taxon>
        <taxon>Anareolatae</taxon>
        <taxon>Phasmatidae</taxon>
        <taxon>Eurycanthinae</taxon>
        <taxon>Dryococelus</taxon>
    </lineage>
</organism>
<dbReference type="InterPro" id="IPR027417">
    <property type="entry name" value="P-loop_NTPase"/>
</dbReference>
<gene>
    <name evidence="10" type="ORF">PR048_018040</name>
</gene>
<dbReference type="EMBL" id="JARBHB010000006">
    <property type="protein sequence ID" value="KAJ8881557.1"/>
    <property type="molecule type" value="Genomic_DNA"/>
</dbReference>
<reference evidence="10 11" key="1">
    <citation type="submission" date="2023-02" db="EMBL/GenBank/DDBJ databases">
        <title>LHISI_Scaffold_Assembly.</title>
        <authorList>
            <person name="Stuart O.P."/>
            <person name="Cleave R."/>
            <person name="Magrath M.J.L."/>
            <person name="Mikheyev A.S."/>
        </authorList>
    </citation>
    <scope>NUCLEOTIDE SEQUENCE [LARGE SCALE GENOMIC DNA]</scope>
    <source>
        <strain evidence="10">Daus_M_001</strain>
        <tissue evidence="10">Leg muscle</tissue>
    </source>
</reference>
<evidence type="ECO:0000256" key="4">
    <source>
        <dbReference type="ARBA" id="ARBA00022692"/>
    </source>
</evidence>
<accession>A0ABQ9HBA4</accession>